<protein>
    <submittedName>
        <fullName evidence="1">Uncharacterized protein</fullName>
    </submittedName>
</protein>
<dbReference type="EMBL" id="MK250090">
    <property type="protein sequence ID" value="QDY52291.1"/>
    <property type="molecule type" value="Genomic_DNA"/>
</dbReference>
<evidence type="ECO:0000313" key="1">
    <source>
        <dbReference type="EMBL" id="QDY52291.1"/>
    </source>
</evidence>
<gene>
    <name evidence="1" type="ORF">6_3</name>
</gene>
<accession>A0A5B8IQ41</accession>
<name>A0A5B8IQ41_9VIRU</name>
<proteinExistence type="predicted"/>
<organism evidence="1">
    <name type="scientific">Mimiviridae sp. ChoanoV1</name>
    <dbReference type="NCBI Taxonomy" id="2596887"/>
    <lineage>
        <taxon>Viruses</taxon>
        <taxon>Varidnaviria</taxon>
        <taxon>Bamfordvirae</taxon>
        <taxon>Nucleocytoviricota</taxon>
        <taxon>Megaviricetes</taxon>
        <taxon>Imitervirales</taxon>
        <taxon>Schizomimiviridae</taxon>
    </lineage>
</organism>
<sequence>MNHFYFLTSFCNYQENKSDIIFSINNNLKNILFKKIFLLIDVGLPFENMYNKFVTNKNVDEYKEYIDKIFLNFLGNKKICIYIIKKRPTYENIFNFCNNFSNIKWIVSNSDIHFPLWNINKLKLLLNKDYSKYSFVLTRYNILDDLNEPWKSGKINGVTKPWLNGIIIENENIKYKSQNADGSSIDSWIFQSPFNILELNLDFEIGQPECDGRMNFQLQKVREVLNPCWEIVSIHKHINWDPKVYEIVKYNNTKYTRKLYNNLYEKNGLKLSTIKFCNIP</sequence>
<reference evidence="1" key="1">
    <citation type="submission" date="2018-11" db="EMBL/GenBank/DDBJ databases">
        <title>A distinct lineage of giant viruses engineers rhodopsin photosystems in predatory marine eukaryotes.</title>
        <authorList>
            <person name="Needham D.M."/>
            <person name="Yoshizawa S."/>
            <person name="Hosaka T."/>
            <person name="Poirier C."/>
            <person name="Choi C.-J."/>
            <person name="Hehenberger E."/>
            <person name="Irwin N.A.T."/>
            <person name="Wilken S."/>
            <person name="Yung C.-M."/>
            <person name="Bachy C."/>
            <person name="Kurihara R."/>
            <person name="Nakajima Y."/>
            <person name="Kojima K."/>
            <person name="Kimura-Someya T."/>
            <person name="Leonard G."/>
            <person name="Malmstrom R.R."/>
            <person name="Mende D."/>
            <person name="Olson D.K."/>
            <person name="Sudo Y."/>
            <person name="Sudek S."/>
            <person name="Richards T.A."/>
            <person name="DeLong E.F."/>
            <person name="Keeling P.J."/>
            <person name="Santoro A.E."/>
            <person name="Shirouzu M."/>
            <person name="Iwasaki W."/>
            <person name="Worden A.Z."/>
        </authorList>
    </citation>
    <scope>NUCLEOTIDE SEQUENCE</scope>
</reference>